<proteinExistence type="predicted"/>
<evidence type="ECO:0000256" key="4">
    <source>
        <dbReference type="PROSITE-ProRule" id="PRU00042"/>
    </source>
</evidence>
<gene>
    <name evidence="7" type="ORF">OnM2_065003</name>
</gene>
<dbReference type="InterPro" id="IPR013087">
    <property type="entry name" value="Znf_C2H2_type"/>
</dbReference>
<feature type="domain" description="C2H2-type" evidence="6">
    <location>
        <begin position="82"/>
        <end position="112"/>
    </location>
</feature>
<dbReference type="PANTHER" id="PTHR23235">
    <property type="entry name" value="KRUEPPEL-LIKE TRANSCRIPTION FACTOR"/>
    <property type="match status" value="1"/>
</dbReference>
<evidence type="ECO:0000313" key="7">
    <source>
        <dbReference type="EMBL" id="RKF58819.1"/>
    </source>
</evidence>
<evidence type="ECO:0000259" key="6">
    <source>
        <dbReference type="PROSITE" id="PS50157"/>
    </source>
</evidence>
<dbReference type="GO" id="GO:0008270">
    <property type="term" value="F:zinc ion binding"/>
    <property type="evidence" value="ECO:0007669"/>
    <property type="project" value="UniProtKB-KW"/>
</dbReference>
<protein>
    <submittedName>
        <fullName evidence="7">C2H2 finger domain transcription factor dvrA</fullName>
    </submittedName>
</protein>
<dbReference type="PROSITE" id="PS50157">
    <property type="entry name" value="ZINC_FINGER_C2H2_2"/>
    <property type="match status" value="2"/>
</dbReference>
<comment type="caution">
    <text evidence="7">The sequence shown here is derived from an EMBL/GenBank/DDBJ whole genome shotgun (WGS) entry which is preliminary data.</text>
</comment>
<dbReference type="GO" id="GO:0000978">
    <property type="term" value="F:RNA polymerase II cis-regulatory region sequence-specific DNA binding"/>
    <property type="evidence" value="ECO:0007669"/>
    <property type="project" value="TreeGrafter"/>
</dbReference>
<evidence type="ECO:0000256" key="2">
    <source>
        <dbReference type="ARBA" id="ARBA00022771"/>
    </source>
</evidence>
<organism evidence="7 8">
    <name type="scientific">Erysiphe neolycopersici</name>
    <dbReference type="NCBI Taxonomy" id="212602"/>
    <lineage>
        <taxon>Eukaryota</taxon>
        <taxon>Fungi</taxon>
        <taxon>Dikarya</taxon>
        <taxon>Ascomycota</taxon>
        <taxon>Pezizomycotina</taxon>
        <taxon>Leotiomycetes</taxon>
        <taxon>Erysiphales</taxon>
        <taxon>Erysiphaceae</taxon>
        <taxon>Erysiphe</taxon>
    </lineage>
</organism>
<dbReference type="STRING" id="212602.A0A420HN77"/>
<dbReference type="OrthoDB" id="624345at2759"/>
<sequence>MDNPMCEKTFFKTESSPIPHSLSFQRSKMISKQEMSASHISEDIDMQGIITHDDATQIADKRAEKSSSSNNKKKKKGKVQIFYCSDFPPCNLSFTRSEHLARHIRKHTGERPFQCHCNRRFSRLDNLRQHAQSIHQNEEIPEDSLALISSRSQRQIRTDKVRVVGNRARSKTVGSQTGPIREHKRNSWSISSISSIGSSYSAGYVRERSLPNSQLIPTGDKLGLGRDTSGLLDSPVKKQPLSPIGLGTSPLTESILASPESNSWKSSPDPNYFGRVNSKQFQPPNRRLSFPLPHDDSSASSPDEKNGLYNINHESFSPASTQIKSSPTMTTSRIKNILSEKDTKTEQNNRRRTWHPDIRPSFNYATQQSNFSPINTQDPQIQLSTSPCNASPSINILRLPGIESFGPLHRPKTPPPHDFGYSSRDTPLQTLWRTQEHYRGQSTEEKERIVNINKNLLDLNCHQRSSSLTNEVLPFPHKDSILSSQIKDYTYKNTPESRGHDYSRPHIKIPPIMLPNEKYFDSRSNTIGSPIYSQMAELHVHSRSEAPINFSRNNNQVLPSFKDPTTEHRQSNLLSTHDMGILNHSDISRHDQFISRPFFSSTVPDRPSTLPYESTLQSQKYIQLNEKRNNNTPVTLRLDALVAAATR</sequence>
<feature type="domain" description="C2H2-type" evidence="6">
    <location>
        <begin position="113"/>
        <end position="140"/>
    </location>
</feature>
<evidence type="ECO:0000256" key="1">
    <source>
        <dbReference type="ARBA" id="ARBA00022723"/>
    </source>
</evidence>
<dbReference type="SUPFAM" id="SSF57667">
    <property type="entry name" value="beta-beta-alpha zinc fingers"/>
    <property type="match status" value="1"/>
</dbReference>
<dbReference type="Proteomes" id="UP000286134">
    <property type="component" value="Unassembled WGS sequence"/>
</dbReference>
<dbReference type="EMBL" id="MCFK01006524">
    <property type="protein sequence ID" value="RKF58819.1"/>
    <property type="molecule type" value="Genomic_DNA"/>
</dbReference>
<feature type="compositionally biased region" description="Basic and acidic residues" evidence="5">
    <location>
        <begin position="293"/>
        <end position="306"/>
    </location>
</feature>
<accession>A0A420HN77</accession>
<dbReference type="InterPro" id="IPR036236">
    <property type="entry name" value="Znf_C2H2_sf"/>
</dbReference>
<evidence type="ECO:0000313" key="8">
    <source>
        <dbReference type="Proteomes" id="UP000286134"/>
    </source>
</evidence>
<reference evidence="7 8" key="1">
    <citation type="journal article" date="2018" name="BMC Genomics">
        <title>Comparative genome analyses reveal sequence features reflecting distinct modes of host-adaptation between dicot and monocot powdery mildew.</title>
        <authorList>
            <person name="Wu Y."/>
            <person name="Ma X."/>
            <person name="Pan Z."/>
            <person name="Kale S.D."/>
            <person name="Song Y."/>
            <person name="King H."/>
            <person name="Zhang Q."/>
            <person name="Presley C."/>
            <person name="Deng X."/>
            <person name="Wei C.I."/>
            <person name="Xiao S."/>
        </authorList>
    </citation>
    <scope>NUCLEOTIDE SEQUENCE [LARGE SCALE GENOMIC DNA]</scope>
    <source>
        <strain evidence="7">UMSG2</strain>
    </source>
</reference>
<feature type="compositionally biased region" description="Polar residues" evidence="5">
    <location>
        <begin position="259"/>
        <end position="269"/>
    </location>
</feature>
<feature type="region of interest" description="Disordered" evidence="5">
    <location>
        <begin position="213"/>
        <end position="306"/>
    </location>
</feature>
<evidence type="ECO:0000256" key="5">
    <source>
        <dbReference type="SAM" id="MobiDB-lite"/>
    </source>
</evidence>
<keyword evidence="1" id="KW-0479">Metal-binding</keyword>
<dbReference type="Gene3D" id="3.30.160.60">
    <property type="entry name" value="Classic Zinc Finger"/>
    <property type="match status" value="2"/>
</dbReference>
<evidence type="ECO:0000256" key="3">
    <source>
        <dbReference type="ARBA" id="ARBA00022833"/>
    </source>
</evidence>
<name>A0A420HN77_9PEZI</name>
<keyword evidence="8" id="KW-1185">Reference proteome</keyword>
<dbReference type="GO" id="GO:0000981">
    <property type="term" value="F:DNA-binding transcription factor activity, RNA polymerase II-specific"/>
    <property type="evidence" value="ECO:0007669"/>
    <property type="project" value="TreeGrafter"/>
</dbReference>
<dbReference type="PANTHER" id="PTHR23235:SF127">
    <property type="entry name" value="TRANSCRIPTION FACTOR, PUTATIVE (AFU_ORTHOLOGUE AFUA_3G09820)-RELATED"/>
    <property type="match status" value="1"/>
</dbReference>
<keyword evidence="3" id="KW-0862">Zinc</keyword>
<keyword evidence="2 4" id="KW-0863">Zinc-finger</keyword>
<dbReference type="AlphaFoldDB" id="A0A420HN77"/>